<feature type="region of interest" description="Disordered" evidence="1">
    <location>
        <begin position="1"/>
        <end position="34"/>
    </location>
</feature>
<keyword evidence="3" id="KW-1185">Reference proteome</keyword>
<reference evidence="2 3" key="1">
    <citation type="journal article" date="2024" name="G3 (Bethesda)">
        <title>Genome assembly of Hibiscus sabdariffa L. provides insights into metabolisms of medicinal natural products.</title>
        <authorList>
            <person name="Kim T."/>
        </authorList>
    </citation>
    <scope>NUCLEOTIDE SEQUENCE [LARGE SCALE GENOMIC DNA]</scope>
    <source>
        <strain evidence="2">TK-2024</strain>
        <tissue evidence="2">Old leaves</tissue>
    </source>
</reference>
<evidence type="ECO:0000256" key="1">
    <source>
        <dbReference type="SAM" id="MobiDB-lite"/>
    </source>
</evidence>
<dbReference type="EMBL" id="JBBPBM010000024">
    <property type="protein sequence ID" value="KAK8542172.1"/>
    <property type="molecule type" value="Genomic_DNA"/>
</dbReference>
<name>A0ABR2DL65_9ROSI</name>
<evidence type="ECO:0000313" key="2">
    <source>
        <dbReference type="EMBL" id="KAK8542172.1"/>
    </source>
</evidence>
<protein>
    <submittedName>
        <fullName evidence="2">Uncharacterized protein</fullName>
    </submittedName>
</protein>
<gene>
    <name evidence="2" type="ORF">V6N12_014775</name>
</gene>
<proteinExistence type="predicted"/>
<organism evidence="2 3">
    <name type="scientific">Hibiscus sabdariffa</name>
    <name type="common">roselle</name>
    <dbReference type="NCBI Taxonomy" id="183260"/>
    <lineage>
        <taxon>Eukaryota</taxon>
        <taxon>Viridiplantae</taxon>
        <taxon>Streptophyta</taxon>
        <taxon>Embryophyta</taxon>
        <taxon>Tracheophyta</taxon>
        <taxon>Spermatophyta</taxon>
        <taxon>Magnoliopsida</taxon>
        <taxon>eudicotyledons</taxon>
        <taxon>Gunneridae</taxon>
        <taxon>Pentapetalae</taxon>
        <taxon>rosids</taxon>
        <taxon>malvids</taxon>
        <taxon>Malvales</taxon>
        <taxon>Malvaceae</taxon>
        <taxon>Malvoideae</taxon>
        <taxon>Hibiscus</taxon>
    </lineage>
</organism>
<comment type="caution">
    <text evidence="2">The sequence shown here is derived from an EMBL/GenBank/DDBJ whole genome shotgun (WGS) entry which is preliminary data.</text>
</comment>
<accession>A0ABR2DL65</accession>
<dbReference type="Proteomes" id="UP001472677">
    <property type="component" value="Unassembled WGS sequence"/>
</dbReference>
<sequence>MVNSLVPSRRPSDSTVARASIGSEGVDNVGNSCVDGEASQQPLVVPMGVDGSPAISKTSFRDMVIGRNVVGH</sequence>
<evidence type="ECO:0000313" key="3">
    <source>
        <dbReference type="Proteomes" id="UP001472677"/>
    </source>
</evidence>